<dbReference type="PATRIC" id="fig|862908.3.peg.3282"/>
<keyword evidence="3" id="KW-1185">Reference proteome</keyword>
<feature type="coiled-coil region" evidence="1">
    <location>
        <begin position="65"/>
        <end position="99"/>
    </location>
</feature>
<dbReference type="AlphaFoldDB" id="E1X1K4"/>
<dbReference type="Proteomes" id="UP000008963">
    <property type="component" value="Chromosome"/>
</dbReference>
<proteinExistence type="predicted"/>
<keyword evidence="1" id="KW-0175">Coiled coil</keyword>
<protein>
    <submittedName>
        <fullName evidence="2">Uncharacterized protein</fullName>
    </submittedName>
</protein>
<sequence>MIMQIEGLWLSISEYSQVRDISVSTVRRYIKSNRVKHRKENGKFLIFMSQENYSKNQEKNEDGELLKAKLRVQELEMKLKTLQLENDELKMLVDLYENNKQQDFLPELPAEL</sequence>
<dbReference type="STRING" id="862908.BMS_3430"/>
<accession>E1X1K4</accession>
<evidence type="ECO:0000256" key="1">
    <source>
        <dbReference type="SAM" id="Coils"/>
    </source>
</evidence>
<organism evidence="2 3">
    <name type="scientific">Halobacteriovorax marinus (strain ATCC BAA-682 / DSM 15412 / SJ)</name>
    <name type="common">Bacteriovorax marinus</name>
    <dbReference type="NCBI Taxonomy" id="862908"/>
    <lineage>
        <taxon>Bacteria</taxon>
        <taxon>Pseudomonadati</taxon>
        <taxon>Bdellovibrionota</taxon>
        <taxon>Bacteriovoracia</taxon>
        <taxon>Bacteriovoracales</taxon>
        <taxon>Halobacteriovoraceae</taxon>
        <taxon>Halobacteriovorax</taxon>
    </lineage>
</organism>
<dbReference type="KEGG" id="bmx:BMS_3430"/>
<evidence type="ECO:0000313" key="2">
    <source>
        <dbReference type="EMBL" id="CBW28172.1"/>
    </source>
</evidence>
<dbReference type="HOGENOM" id="CLU_2142401_0_0_7"/>
<name>E1X1K4_HALMS</name>
<reference evidence="3" key="1">
    <citation type="journal article" date="2013" name="ISME J.">
        <title>A small predatory core genome in the divergent marine Bacteriovorax marinus SJ and the terrestrial Bdellovibrio bacteriovorus.</title>
        <authorList>
            <person name="Crossman L.C."/>
            <person name="Chen H."/>
            <person name="Cerdeno-Tarraga A.M."/>
            <person name="Brooks K."/>
            <person name="Quail M.A."/>
            <person name="Pineiro S.A."/>
            <person name="Hobley L."/>
            <person name="Sockett R.E."/>
            <person name="Bentley S.D."/>
            <person name="Parkhill J."/>
            <person name="Williams H.N."/>
            <person name="Stine O.C."/>
        </authorList>
    </citation>
    <scope>NUCLEOTIDE SEQUENCE [LARGE SCALE GENOMIC DNA]</scope>
    <source>
        <strain evidence="3">ATCC BAA-682 / DSM 15412 / SJ</strain>
    </source>
</reference>
<gene>
    <name evidence="2" type="ordered locus">BMS_3430</name>
</gene>
<dbReference type="EMBL" id="FQ312005">
    <property type="protein sequence ID" value="CBW28172.1"/>
    <property type="molecule type" value="Genomic_DNA"/>
</dbReference>
<evidence type="ECO:0000313" key="3">
    <source>
        <dbReference type="Proteomes" id="UP000008963"/>
    </source>
</evidence>